<dbReference type="InterPro" id="IPR010347">
    <property type="entry name" value="Tdp1"/>
</dbReference>
<evidence type="ECO:0000313" key="1">
    <source>
        <dbReference type="EMBL" id="KAF5785576.1"/>
    </source>
</evidence>
<dbReference type="InParanoid" id="A0A251TKK0"/>
<dbReference type="GO" id="GO:0005634">
    <property type="term" value="C:nucleus"/>
    <property type="evidence" value="ECO:0007669"/>
    <property type="project" value="InterPro"/>
</dbReference>
<dbReference type="AlphaFoldDB" id="A0A251TKK0"/>
<dbReference type="STRING" id="4232.A0A251TKK0"/>
<sequence>MGDDQSDEVTVTLPELLYPVETLKQVFIATFTSDLSWFLSYCEIPAHLPLSIACHNAERCWSSSPDKRTSRPYADFPNLVVM</sequence>
<dbReference type="PANTHER" id="PTHR12415">
    <property type="entry name" value="TYROSYL-DNA PHOSPHODIESTERASE 1"/>
    <property type="match status" value="1"/>
</dbReference>
<evidence type="ECO:0000313" key="3">
    <source>
        <dbReference type="Proteomes" id="UP000215914"/>
    </source>
</evidence>
<reference evidence="2" key="2">
    <citation type="submission" date="2017-02" db="EMBL/GenBank/DDBJ databases">
        <title>Sunflower complete genome.</title>
        <authorList>
            <person name="Langlade N."/>
            <person name="Munos S."/>
        </authorList>
    </citation>
    <scope>NUCLEOTIDE SEQUENCE [LARGE SCALE GENOMIC DNA]</scope>
    <source>
        <tissue evidence="2">Leaves</tissue>
    </source>
</reference>
<dbReference type="SUPFAM" id="SSF56024">
    <property type="entry name" value="Phospholipase D/nuclease"/>
    <property type="match status" value="1"/>
</dbReference>
<evidence type="ECO:0000313" key="2">
    <source>
        <dbReference type="EMBL" id="OTG11655.1"/>
    </source>
</evidence>
<dbReference type="Gene3D" id="3.30.870.10">
    <property type="entry name" value="Endonuclease Chain A"/>
    <property type="match status" value="1"/>
</dbReference>
<dbReference type="Gramene" id="mRNA:HanXRQr2_Chr10g0430211">
    <property type="protein sequence ID" value="mRNA:HanXRQr2_Chr10g0430211"/>
    <property type="gene ID" value="HanXRQr2_Chr10g0430211"/>
</dbReference>
<organism evidence="2 3">
    <name type="scientific">Helianthus annuus</name>
    <name type="common">Common sunflower</name>
    <dbReference type="NCBI Taxonomy" id="4232"/>
    <lineage>
        <taxon>Eukaryota</taxon>
        <taxon>Viridiplantae</taxon>
        <taxon>Streptophyta</taxon>
        <taxon>Embryophyta</taxon>
        <taxon>Tracheophyta</taxon>
        <taxon>Spermatophyta</taxon>
        <taxon>Magnoliopsida</taxon>
        <taxon>eudicotyledons</taxon>
        <taxon>Gunneridae</taxon>
        <taxon>Pentapetalae</taxon>
        <taxon>asterids</taxon>
        <taxon>campanulids</taxon>
        <taxon>Asterales</taxon>
        <taxon>Asteraceae</taxon>
        <taxon>Asteroideae</taxon>
        <taxon>Heliantheae alliance</taxon>
        <taxon>Heliantheae</taxon>
        <taxon>Helianthus</taxon>
    </lineage>
</organism>
<name>A0A251TKK0_HELAN</name>
<dbReference type="EMBL" id="CM007899">
    <property type="protein sequence ID" value="OTG11655.1"/>
    <property type="molecule type" value="Genomic_DNA"/>
</dbReference>
<reference evidence="1" key="3">
    <citation type="submission" date="2020-06" db="EMBL/GenBank/DDBJ databases">
        <title>Helianthus annuus Genome sequencing and assembly Release 2.</title>
        <authorList>
            <person name="Gouzy J."/>
            <person name="Langlade N."/>
            <person name="Munos S."/>
        </authorList>
    </citation>
    <scope>NUCLEOTIDE SEQUENCE</scope>
    <source>
        <tissue evidence="1">Leaves</tissue>
    </source>
</reference>
<proteinExistence type="predicted"/>
<keyword evidence="3" id="KW-1185">Reference proteome</keyword>
<dbReference type="GO" id="GO:0006281">
    <property type="term" value="P:DNA repair"/>
    <property type="evidence" value="ECO:0007669"/>
    <property type="project" value="InterPro"/>
</dbReference>
<dbReference type="Proteomes" id="UP000215914">
    <property type="component" value="Chromosome 10"/>
</dbReference>
<gene>
    <name evidence="2" type="ORF">HannXRQ_Chr10g0301151</name>
    <name evidence="1" type="ORF">HanXRQr2_Chr10g0430211</name>
</gene>
<dbReference type="PANTHER" id="PTHR12415:SF3">
    <property type="entry name" value="OS04G0403400 PROTEIN"/>
    <property type="match status" value="1"/>
</dbReference>
<dbReference type="EMBL" id="MNCJ02000325">
    <property type="protein sequence ID" value="KAF5785576.1"/>
    <property type="molecule type" value="Genomic_DNA"/>
</dbReference>
<accession>A0A251TKK0</accession>
<reference evidence="1 3" key="1">
    <citation type="journal article" date="2017" name="Nature">
        <title>The sunflower genome provides insights into oil metabolism, flowering and Asterid evolution.</title>
        <authorList>
            <person name="Badouin H."/>
            <person name="Gouzy J."/>
            <person name="Grassa C.J."/>
            <person name="Murat F."/>
            <person name="Staton S.E."/>
            <person name="Cottret L."/>
            <person name="Lelandais-Briere C."/>
            <person name="Owens G.L."/>
            <person name="Carrere S."/>
            <person name="Mayjonade B."/>
            <person name="Legrand L."/>
            <person name="Gill N."/>
            <person name="Kane N.C."/>
            <person name="Bowers J.E."/>
            <person name="Hubner S."/>
            <person name="Bellec A."/>
            <person name="Berard A."/>
            <person name="Berges H."/>
            <person name="Blanchet N."/>
            <person name="Boniface M.C."/>
            <person name="Brunel D."/>
            <person name="Catrice O."/>
            <person name="Chaidir N."/>
            <person name="Claudel C."/>
            <person name="Donnadieu C."/>
            <person name="Faraut T."/>
            <person name="Fievet G."/>
            <person name="Helmstetter N."/>
            <person name="King M."/>
            <person name="Knapp S.J."/>
            <person name="Lai Z."/>
            <person name="Le Paslier M.C."/>
            <person name="Lippi Y."/>
            <person name="Lorenzon L."/>
            <person name="Mandel J.R."/>
            <person name="Marage G."/>
            <person name="Marchand G."/>
            <person name="Marquand E."/>
            <person name="Bret-Mestries E."/>
            <person name="Morien E."/>
            <person name="Nambeesan S."/>
            <person name="Nguyen T."/>
            <person name="Pegot-Espagnet P."/>
            <person name="Pouilly N."/>
            <person name="Raftis F."/>
            <person name="Sallet E."/>
            <person name="Schiex T."/>
            <person name="Thomas J."/>
            <person name="Vandecasteele C."/>
            <person name="Vares D."/>
            <person name="Vear F."/>
            <person name="Vautrin S."/>
            <person name="Crespi M."/>
            <person name="Mangin B."/>
            <person name="Burke J.M."/>
            <person name="Salse J."/>
            <person name="Munos S."/>
            <person name="Vincourt P."/>
            <person name="Rieseberg L.H."/>
            <person name="Langlade N.B."/>
        </authorList>
    </citation>
    <scope>NUCLEOTIDE SEQUENCE [LARGE SCALE GENOMIC DNA]</scope>
    <source>
        <strain evidence="3">cv. SF193</strain>
        <tissue evidence="1">Leaves</tissue>
    </source>
</reference>
<dbReference type="GO" id="GO:0008081">
    <property type="term" value="F:phosphoric diester hydrolase activity"/>
    <property type="evidence" value="ECO:0007669"/>
    <property type="project" value="InterPro"/>
</dbReference>
<protein>
    <submittedName>
        <fullName evidence="1 2">Tyrosyl-DNA phosphodiesterase I</fullName>
    </submittedName>
</protein>